<gene>
    <name evidence="2" type="ORF">PFISCL1PPCAC_7669</name>
</gene>
<feature type="non-terminal residue" evidence="2">
    <location>
        <position position="227"/>
    </location>
</feature>
<feature type="non-terminal residue" evidence="2">
    <location>
        <position position="1"/>
    </location>
</feature>
<reference evidence="2" key="1">
    <citation type="submission" date="2023-10" db="EMBL/GenBank/DDBJ databases">
        <title>Genome assembly of Pristionchus species.</title>
        <authorList>
            <person name="Yoshida K."/>
            <person name="Sommer R.J."/>
        </authorList>
    </citation>
    <scope>NUCLEOTIDE SEQUENCE</scope>
    <source>
        <strain evidence="2">RS5133</strain>
    </source>
</reference>
<sequence length="227" mass="25426">VDQQPPSCIGLLPLAPVLSGAAPAPYLVAAPPPHEELVGPFCWPVCWPLAPRFPVFRPMKYPIALYMREHVEIQREEDKNNEEADDSLKDGEKETGGAGICEEESDLDDEEIIGVVLKNANDLPDMRLVEEYTKLDKLKRFLNQEISFHKLSENANRGSNELFVNSTTAGKSQIKKTDNQVSVCKPLEINVESTEQIEEKMSEDEAIEGMIKTPSFSFGRATLKRRI</sequence>
<feature type="region of interest" description="Disordered" evidence="1">
    <location>
        <begin position="76"/>
        <end position="104"/>
    </location>
</feature>
<dbReference type="Proteomes" id="UP001432322">
    <property type="component" value="Unassembled WGS sequence"/>
</dbReference>
<evidence type="ECO:0000313" key="3">
    <source>
        <dbReference type="Proteomes" id="UP001432322"/>
    </source>
</evidence>
<evidence type="ECO:0000313" key="2">
    <source>
        <dbReference type="EMBL" id="GMT16372.1"/>
    </source>
</evidence>
<evidence type="ECO:0000256" key="1">
    <source>
        <dbReference type="SAM" id="MobiDB-lite"/>
    </source>
</evidence>
<proteinExistence type="predicted"/>
<keyword evidence="3" id="KW-1185">Reference proteome</keyword>
<protein>
    <submittedName>
        <fullName evidence="2">Uncharacterized protein</fullName>
    </submittedName>
</protein>
<accession>A0AAV5V9S0</accession>
<comment type="caution">
    <text evidence="2">The sequence shown here is derived from an EMBL/GenBank/DDBJ whole genome shotgun (WGS) entry which is preliminary data.</text>
</comment>
<name>A0AAV5V9S0_9BILA</name>
<dbReference type="EMBL" id="BTSY01000002">
    <property type="protein sequence ID" value="GMT16372.1"/>
    <property type="molecule type" value="Genomic_DNA"/>
</dbReference>
<organism evidence="2 3">
    <name type="scientific">Pristionchus fissidentatus</name>
    <dbReference type="NCBI Taxonomy" id="1538716"/>
    <lineage>
        <taxon>Eukaryota</taxon>
        <taxon>Metazoa</taxon>
        <taxon>Ecdysozoa</taxon>
        <taxon>Nematoda</taxon>
        <taxon>Chromadorea</taxon>
        <taxon>Rhabditida</taxon>
        <taxon>Rhabditina</taxon>
        <taxon>Diplogasteromorpha</taxon>
        <taxon>Diplogasteroidea</taxon>
        <taxon>Neodiplogasteridae</taxon>
        <taxon>Pristionchus</taxon>
    </lineage>
</organism>
<feature type="compositionally biased region" description="Basic and acidic residues" evidence="1">
    <location>
        <begin position="76"/>
        <end position="95"/>
    </location>
</feature>
<dbReference type="AlphaFoldDB" id="A0AAV5V9S0"/>